<reference evidence="2 3" key="1">
    <citation type="submission" date="2017-09" db="EMBL/GenBank/DDBJ databases">
        <title>Depth-based differentiation of microbial function through sediment-hosted aquifers and enrichment of novel symbionts in the deep terrestrial subsurface.</title>
        <authorList>
            <person name="Probst A.J."/>
            <person name="Ladd B."/>
            <person name="Jarett J.K."/>
            <person name="Geller-Mcgrath D.E."/>
            <person name="Sieber C.M."/>
            <person name="Emerson J.B."/>
            <person name="Anantharaman K."/>
            <person name="Thomas B.C."/>
            <person name="Malmstrom R."/>
            <person name="Stieglmeier M."/>
            <person name="Klingl A."/>
            <person name="Woyke T."/>
            <person name="Ryan C.M."/>
            <person name="Banfield J.F."/>
        </authorList>
    </citation>
    <scope>NUCLEOTIDE SEQUENCE [LARGE SCALE GENOMIC DNA]</scope>
    <source>
        <strain evidence="2">CG22_combo_CG10-13_8_21_14_all_42_17</strain>
    </source>
</reference>
<keyword evidence="1" id="KW-1133">Transmembrane helix</keyword>
<proteinExistence type="predicted"/>
<name>A0A2H0BD25_9BACT</name>
<protein>
    <submittedName>
        <fullName evidence="2">Uncharacterized protein</fullName>
    </submittedName>
</protein>
<evidence type="ECO:0000313" key="3">
    <source>
        <dbReference type="Proteomes" id="UP000229794"/>
    </source>
</evidence>
<dbReference type="AlphaFoldDB" id="A0A2H0BD25"/>
<feature type="transmembrane region" description="Helical" evidence="1">
    <location>
        <begin position="21"/>
        <end position="42"/>
    </location>
</feature>
<evidence type="ECO:0000313" key="2">
    <source>
        <dbReference type="EMBL" id="PIP55479.1"/>
    </source>
</evidence>
<dbReference type="EMBL" id="PCST01000039">
    <property type="protein sequence ID" value="PIP55479.1"/>
    <property type="molecule type" value="Genomic_DNA"/>
</dbReference>
<dbReference type="Proteomes" id="UP000229794">
    <property type="component" value="Unassembled WGS sequence"/>
</dbReference>
<sequence>MPPKEKKPSEGLNDSKATEEIVFLLGGLVLLGAITDAILNYIESLNAETFFRGAVLNYFYVYIWPIWKYLAFLVSALAVVGIIHNSRKITAINIEENKIFNPRHVTSLKDRHKIREAKNSKWDRIVKYANSDNPSDWRIAIIESDVMLKELLRAIGYEGESVGDILKSVDKEEFLTIEDAWEAHKIRNAVAHSGGDFRLNEHETKRTIALFEKVFKEFQLI</sequence>
<feature type="transmembrane region" description="Helical" evidence="1">
    <location>
        <begin position="62"/>
        <end position="83"/>
    </location>
</feature>
<comment type="caution">
    <text evidence="2">The sequence shown here is derived from an EMBL/GenBank/DDBJ whole genome shotgun (WGS) entry which is preliminary data.</text>
</comment>
<keyword evidence="1" id="KW-0812">Transmembrane</keyword>
<organism evidence="2 3">
    <name type="scientific">Candidatus Zambryskibacteria bacterium CG22_combo_CG10-13_8_21_14_all_42_17</name>
    <dbReference type="NCBI Taxonomy" id="1975118"/>
    <lineage>
        <taxon>Bacteria</taxon>
        <taxon>Candidatus Zambryskiibacteriota</taxon>
    </lineage>
</organism>
<accession>A0A2H0BD25</accession>
<evidence type="ECO:0000256" key="1">
    <source>
        <dbReference type="SAM" id="Phobius"/>
    </source>
</evidence>
<keyword evidence="1" id="KW-0472">Membrane</keyword>
<gene>
    <name evidence="2" type="ORF">COX06_03040</name>
</gene>